<dbReference type="SUPFAM" id="SSF103473">
    <property type="entry name" value="MFS general substrate transporter"/>
    <property type="match status" value="2"/>
</dbReference>
<dbReference type="EMBL" id="JAGPNK010000010">
    <property type="protein sequence ID" value="KAH7312599.1"/>
    <property type="molecule type" value="Genomic_DNA"/>
</dbReference>
<feature type="transmembrane region" description="Helical" evidence="7">
    <location>
        <begin position="155"/>
        <end position="175"/>
    </location>
</feature>
<accession>A0A8K0SMU1</accession>
<dbReference type="InterPro" id="IPR020846">
    <property type="entry name" value="MFS_dom"/>
</dbReference>
<comment type="subcellular location">
    <subcellularLocation>
        <location evidence="1">Membrane</location>
        <topology evidence="1">Multi-pass membrane protein</topology>
    </subcellularLocation>
</comment>
<evidence type="ECO:0000313" key="10">
    <source>
        <dbReference type="Proteomes" id="UP000813444"/>
    </source>
</evidence>
<dbReference type="InterPro" id="IPR050814">
    <property type="entry name" value="Myo-inositol_Transporter"/>
</dbReference>
<protein>
    <recommendedName>
        <fullName evidence="8">Major facilitator superfamily (MFS) profile domain-containing protein</fullName>
    </recommendedName>
</protein>
<dbReference type="InterPro" id="IPR003663">
    <property type="entry name" value="Sugar/inositol_transpt"/>
</dbReference>
<feature type="transmembrane region" description="Helical" evidence="7">
    <location>
        <begin position="406"/>
        <end position="429"/>
    </location>
</feature>
<feature type="transmembrane region" description="Helical" evidence="7">
    <location>
        <begin position="217"/>
        <end position="242"/>
    </location>
</feature>
<reference evidence="9" key="1">
    <citation type="journal article" date="2021" name="Nat. Commun.">
        <title>Genetic determinants of endophytism in the Arabidopsis root mycobiome.</title>
        <authorList>
            <person name="Mesny F."/>
            <person name="Miyauchi S."/>
            <person name="Thiergart T."/>
            <person name="Pickel B."/>
            <person name="Atanasova L."/>
            <person name="Karlsson M."/>
            <person name="Huettel B."/>
            <person name="Barry K.W."/>
            <person name="Haridas S."/>
            <person name="Chen C."/>
            <person name="Bauer D."/>
            <person name="Andreopoulos W."/>
            <person name="Pangilinan J."/>
            <person name="LaButti K."/>
            <person name="Riley R."/>
            <person name="Lipzen A."/>
            <person name="Clum A."/>
            <person name="Drula E."/>
            <person name="Henrissat B."/>
            <person name="Kohler A."/>
            <person name="Grigoriev I.V."/>
            <person name="Martin F.M."/>
            <person name="Hacquard S."/>
        </authorList>
    </citation>
    <scope>NUCLEOTIDE SEQUENCE</scope>
    <source>
        <strain evidence="9">MPI-CAGE-CH-0235</strain>
    </source>
</reference>
<dbReference type="InterPro" id="IPR005828">
    <property type="entry name" value="MFS_sugar_transport-like"/>
</dbReference>
<evidence type="ECO:0000256" key="2">
    <source>
        <dbReference type="ARBA" id="ARBA00010992"/>
    </source>
</evidence>
<sequence length="664" mass="73191">MASISQMQRRWTEVKKRHINDRDGIPLQLRDVPTAAIQNDIDSIITSISGVDPSEWKKAIFVARVGSRHIINRQQDHAELGLTAEESESLVNEREKLTSQKGIVAVIITVAMAAFLQGHVQSSINAGSLFAHQLHILPPEMRTAPINTHVREEDYRLGIMNASPFFTAALVGAPLSLPINYYIGRRGALIVSAVLIIASSLGSSFSRDWVQLLGVRIIGGVGMGMKAISAPILASESAIGFWRGSILITWQLWVAFGIMAGFVVNLVIAQIVGALAIPLYDTDPENQGAQHLAMQLILGAPVVPSLALFVAVYFCYESPHFYLREDSPNFNPDRALATLMAIRPTRLQALRDFVLIRWSTKSNDHAGSELPSRKQGLTYASSLRIVMSLSLKQYNTLFTTTRLRNAVWSTCTVALAQQLCGINVFAFYSNSVFVDPENDRAVQLAMLYSFGYGAVNFVFGLGAMRTIDISAEPSILQDVEHGYSLPCRVLEDSGGDFIRLPYVECAFLRSKPDDKTVFTAAYAPGLGPIPFTLAAESFPLSHREAGASVAISINLFFAGVLTIVLPALRTSLSTAGTVGFFSGMNVVAFILVFFLVEETRQLSLEDLDVVYGRPKITFIKYQLQVLLPYIVKRYIFFRSNIAKPPDFDRYVAEEEEDDASMDQM</sequence>
<dbReference type="InterPro" id="IPR036259">
    <property type="entry name" value="MFS_trans_sf"/>
</dbReference>
<feature type="transmembrane region" description="Helical" evidence="7">
    <location>
        <begin position="547"/>
        <end position="568"/>
    </location>
</feature>
<evidence type="ECO:0000256" key="5">
    <source>
        <dbReference type="ARBA" id="ARBA00022989"/>
    </source>
</evidence>
<feature type="transmembrane region" description="Helical" evidence="7">
    <location>
        <begin position="187"/>
        <end position="205"/>
    </location>
</feature>
<dbReference type="PROSITE" id="PS50850">
    <property type="entry name" value="MFS"/>
    <property type="match status" value="1"/>
</dbReference>
<proteinExistence type="inferred from homology"/>
<comment type="similarity">
    <text evidence="2">Belongs to the major facilitator superfamily. Sugar transporter (TC 2.A.1.1) family.</text>
</comment>
<evidence type="ECO:0000256" key="4">
    <source>
        <dbReference type="ARBA" id="ARBA00022692"/>
    </source>
</evidence>
<feature type="domain" description="Major facilitator superfamily (MFS) profile" evidence="8">
    <location>
        <begin position="106"/>
        <end position="600"/>
    </location>
</feature>
<feature type="transmembrane region" description="Helical" evidence="7">
    <location>
        <begin position="102"/>
        <end position="120"/>
    </location>
</feature>
<evidence type="ECO:0000256" key="6">
    <source>
        <dbReference type="ARBA" id="ARBA00023136"/>
    </source>
</evidence>
<dbReference type="GO" id="GO:0015798">
    <property type="term" value="P:myo-inositol transport"/>
    <property type="evidence" value="ECO:0007669"/>
    <property type="project" value="UniProtKB-ARBA"/>
</dbReference>
<organism evidence="9 10">
    <name type="scientific">Stachybotrys elegans</name>
    <dbReference type="NCBI Taxonomy" id="80388"/>
    <lineage>
        <taxon>Eukaryota</taxon>
        <taxon>Fungi</taxon>
        <taxon>Dikarya</taxon>
        <taxon>Ascomycota</taxon>
        <taxon>Pezizomycotina</taxon>
        <taxon>Sordariomycetes</taxon>
        <taxon>Hypocreomycetidae</taxon>
        <taxon>Hypocreales</taxon>
        <taxon>Stachybotryaceae</taxon>
        <taxon>Stachybotrys</taxon>
    </lineage>
</organism>
<dbReference type="PROSITE" id="PS00217">
    <property type="entry name" value="SUGAR_TRANSPORT_2"/>
    <property type="match status" value="1"/>
</dbReference>
<feature type="transmembrane region" description="Helical" evidence="7">
    <location>
        <begin position="292"/>
        <end position="316"/>
    </location>
</feature>
<dbReference type="Pfam" id="PF00083">
    <property type="entry name" value="Sugar_tr"/>
    <property type="match status" value="2"/>
</dbReference>
<evidence type="ECO:0000256" key="7">
    <source>
        <dbReference type="SAM" id="Phobius"/>
    </source>
</evidence>
<keyword evidence="4 7" id="KW-0812">Transmembrane</keyword>
<dbReference type="GO" id="GO:0015791">
    <property type="term" value="P:polyol transmembrane transport"/>
    <property type="evidence" value="ECO:0007669"/>
    <property type="project" value="UniProtKB-ARBA"/>
</dbReference>
<dbReference type="Proteomes" id="UP000813444">
    <property type="component" value="Unassembled WGS sequence"/>
</dbReference>
<evidence type="ECO:0000313" key="9">
    <source>
        <dbReference type="EMBL" id="KAH7312599.1"/>
    </source>
</evidence>
<feature type="transmembrane region" description="Helical" evidence="7">
    <location>
        <begin position="254"/>
        <end position="280"/>
    </location>
</feature>
<dbReference type="Gene3D" id="1.20.1250.20">
    <property type="entry name" value="MFS general substrate transporter like domains"/>
    <property type="match status" value="2"/>
</dbReference>
<dbReference type="GO" id="GO:0022857">
    <property type="term" value="F:transmembrane transporter activity"/>
    <property type="evidence" value="ECO:0007669"/>
    <property type="project" value="InterPro"/>
</dbReference>
<evidence type="ECO:0000256" key="1">
    <source>
        <dbReference type="ARBA" id="ARBA00004141"/>
    </source>
</evidence>
<keyword evidence="10" id="KW-1185">Reference proteome</keyword>
<gene>
    <name evidence="9" type="ORF">B0I35DRAFT_481042</name>
</gene>
<dbReference type="PRINTS" id="PR00171">
    <property type="entry name" value="SUGRTRNSPORT"/>
</dbReference>
<dbReference type="InterPro" id="IPR005829">
    <property type="entry name" value="Sugar_transporter_CS"/>
</dbReference>
<comment type="caution">
    <text evidence="9">The sequence shown here is derived from an EMBL/GenBank/DDBJ whole genome shotgun (WGS) entry which is preliminary data.</text>
</comment>
<keyword evidence="3" id="KW-0813">Transport</keyword>
<evidence type="ECO:0000256" key="3">
    <source>
        <dbReference type="ARBA" id="ARBA00022448"/>
    </source>
</evidence>
<dbReference type="PANTHER" id="PTHR48020:SF4">
    <property type="entry name" value="SYMPORT, PUTATIVE (AFU_ORTHOLOGUE AFUA_3G11790)-RELATED"/>
    <property type="match status" value="1"/>
</dbReference>
<feature type="transmembrane region" description="Helical" evidence="7">
    <location>
        <begin position="441"/>
        <end position="464"/>
    </location>
</feature>
<dbReference type="AlphaFoldDB" id="A0A8K0SMU1"/>
<dbReference type="PANTHER" id="PTHR48020">
    <property type="entry name" value="PROTON MYO-INOSITOL COTRANSPORTER"/>
    <property type="match status" value="1"/>
</dbReference>
<feature type="transmembrane region" description="Helical" evidence="7">
    <location>
        <begin position="574"/>
        <end position="596"/>
    </location>
</feature>
<keyword evidence="6 7" id="KW-0472">Membrane</keyword>
<name>A0A8K0SMU1_9HYPO</name>
<dbReference type="GO" id="GO:0016020">
    <property type="term" value="C:membrane"/>
    <property type="evidence" value="ECO:0007669"/>
    <property type="project" value="UniProtKB-SubCell"/>
</dbReference>
<keyword evidence="5 7" id="KW-1133">Transmembrane helix</keyword>
<evidence type="ECO:0000259" key="8">
    <source>
        <dbReference type="PROSITE" id="PS50850"/>
    </source>
</evidence>
<dbReference type="OrthoDB" id="6339427at2759"/>